<evidence type="ECO:0000313" key="9">
    <source>
        <dbReference type="EMBL" id="MDO3681556.1"/>
    </source>
</evidence>
<keyword evidence="3" id="KW-0813">Transport</keyword>
<feature type="transmembrane region" description="Helical" evidence="8">
    <location>
        <begin position="118"/>
        <end position="137"/>
    </location>
</feature>
<evidence type="ECO:0000256" key="1">
    <source>
        <dbReference type="ARBA" id="ARBA00004141"/>
    </source>
</evidence>
<protein>
    <submittedName>
        <fullName evidence="9">Endospore germination permease</fullName>
    </submittedName>
</protein>
<feature type="transmembrane region" description="Helical" evidence="8">
    <location>
        <begin position="337"/>
        <end position="358"/>
    </location>
</feature>
<name>A0ABT8VKT5_9BACL</name>
<dbReference type="PANTHER" id="PTHR34975:SF2">
    <property type="entry name" value="SPORE GERMINATION PROTEIN A2"/>
    <property type="match status" value="1"/>
</dbReference>
<feature type="transmembrane region" description="Helical" evidence="8">
    <location>
        <begin position="186"/>
        <end position="205"/>
    </location>
</feature>
<sequence length="365" mass="40142">MDERISTRQFRLLVIYFTIGSSVLFVPTVTAAATKQDAWISIVTGIGLNLLLVYLYIAVGNRYPGLSIVELSQMLLGKWLGTAVSIFLIVNTFVIGAVSLVDFAGTFVSRQIMPDTPVYAANILYVLSAVIGLRLGLRTIAQAAEALFPIITALFVIMILTVSPNMDTDNLQPVFEMGLKPHIKANISYFAFSAFPTVFFLMIYPSCVREGKKASKALLLGTLIGGLFLLIITVVCIAVLGAEGTARQAYPSYTLAKKINIANFFTRIEVLMAALWLIALYFKLVVYFYAGMRGLAQLFKMPDNRALVLPLGVIAVALSRILYPSAAYRHEWDTKIWPLYVGTSGLIIPLLLLGIGAVKKRIRNR</sequence>
<keyword evidence="6 8" id="KW-1133">Transmembrane helix</keyword>
<keyword evidence="7 8" id="KW-0472">Membrane</keyword>
<evidence type="ECO:0000256" key="3">
    <source>
        <dbReference type="ARBA" id="ARBA00022448"/>
    </source>
</evidence>
<keyword evidence="5 8" id="KW-0812">Transmembrane</keyword>
<keyword evidence="4" id="KW-0309">Germination</keyword>
<evidence type="ECO:0000256" key="4">
    <source>
        <dbReference type="ARBA" id="ARBA00022544"/>
    </source>
</evidence>
<dbReference type="PANTHER" id="PTHR34975">
    <property type="entry name" value="SPORE GERMINATION PROTEIN A2"/>
    <property type="match status" value="1"/>
</dbReference>
<feature type="transmembrane region" description="Helical" evidence="8">
    <location>
        <begin position="217"/>
        <end position="241"/>
    </location>
</feature>
<feature type="transmembrane region" description="Helical" evidence="8">
    <location>
        <begin position="307"/>
        <end position="325"/>
    </location>
</feature>
<feature type="transmembrane region" description="Helical" evidence="8">
    <location>
        <begin position="146"/>
        <end position="166"/>
    </location>
</feature>
<comment type="similarity">
    <text evidence="2">Belongs to the amino acid-polyamine-organocation (APC) superfamily. Spore germination protein (SGP) (TC 2.A.3.9) family.</text>
</comment>
<evidence type="ECO:0000256" key="7">
    <source>
        <dbReference type="ARBA" id="ARBA00023136"/>
    </source>
</evidence>
<comment type="caution">
    <text evidence="9">The sequence shown here is derived from an EMBL/GenBank/DDBJ whole genome shotgun (WGS) entry which is preliminary data.</text>
</comment>
<evidence type="ECO:0000256" key="8">
    <source>
        <dbReference type="SAM" id="Phobius"/>
    </source>
</evidence>
<evidence type="ECO:0000256" key="6">
    <source>
        <dbReference type="ARBA" id="ARBA00022989"/>
    </source>
</evidence>
<evidence type="ECO:0000256" key="5">
    <source>
        <dbReference type="ARBA" id="ARBA00022692"/>
    </source>
</evidence>
<feature type="transmembrane region" description="Helical" evidence="8">
    <location>
        <begin position="39"/>
        <end position="59"/>
    </location>
</feature>
<feature type="transmembrane region" description="Helical" evidence="8">
    <location>
        <begin position="79"/>
        <end position="98"/>
    </location>
</feature>
<evidence type="ECO:0000256" key="2">
    <source>
        <dbReference type="ARBA" id="ARBA00007998"/>
    </source>
</evidence>
<dbReference type="Gene3D" id="1.20.1740.10">
    <property type="entry name" value="Amino acid/polyamine transporter I"/>
    <property type="match status" value="1"/>
</dbReference>
<dbReference type="RefSeq" id="WP_302881281.1">
    <property type="nucleotide sequence ID" value="NZ_JAUMKJ010000069.1"/>
</dbReference>
<evidence type="ECO:0000313" key="10">
    <source>
        <dbReference type="Proteomes" id="UP001168883"/>
    </source>
</evidence>
<reference evidence="9" key="1">
    <citation type="submission" date="2023-07" db="EMBL/GenBank/DDBJ databases">
        <authorList>
            <person name="Aktuganov G."/>
            <person name="Boyko T."/>
            <person name="Delegan Y."/>
            <person name="Galimzianova N."/>
            <person name="Gilvanova E."/>
            <person name="Korobov V."/>
            <person name="Kuzmina L."/>
            <person name="Melentiev A."/>
            <person name="Milman P."/>
            <person name="Ryabova A."/>
            <person name="Stupak E."/>
            <person name="Yasakov T."/>
            <person name="Zharikova N."/>
            <person name="Zhurenko E."/>
        </authorList>
    </citation>
    <scope>NUCLEOTIDE SEQUENCE</scope>
    <source>
        <strain evidence="9">IB-739</strain>
    </source>
</reference>
<proteinExistence type="inferred from homology"/>
<dbReference type="InterPro" id="IPR004761">
    <property type="entry name" value="Spore_GerAB"/>
</dbReference>
<feature type="transmembrane region" description="Helical" evidence="8">
    <location>
        <begin position="12"/>
        <end position="33"/>
    </location>
</feature>
<dbReference type="Pfam" id="PF03845">
    <property type="entry name" value="Spore_permease"/>
    <property type="match status" value="1"/>
</dbReference>
<dbReference type="NCBIfam" id="TIGR00912">
    <property type="entry name" value="2A0309"/>
    <property type="match status" value="1"/>
</dbReference>
<gene>
    <name evidence="9" type="ORF">Q3C12_31680</name>
</gene>
<dbReference type="Proteomes" id="UP001168883">
    <property type="component" value="Unassembled WGS sequence"/>
</dbReference>
<feature type="transmembrane region" description="Helical" evidence="8">
    <location>
        <begin position="261"/>
        <end position="286"/>
    </location>
</feature>
<dbReference type="EMBL" id="JAUMKJ010000069">
    <property type="protein sequence ID" value="MDO3681556.1"/>
    <property type="molecule type" value="Genomic_DNA"/>
</dbReference>
<keyword evidence="10" id="KW-1185">Reference proteome</keyword>
<comment type="subcellular location">
    <subcellularLocation>
        <location evidence="1">Membrane</location>
        <topology evidence="1">Multi-pass membrane protein</topology>
    </subcellularLocation>
</comment>
<accession>A0ABT8VKT5</accession>
<organism evidence="9 10">
    <name type="scientific">Paenibacillus ehimensis</name>
    <dbReference type="NCBI Taxonomy" id="79264"/>
    <lineage>
        <taxon>Bacteria</taxon>
        <taxon>Bacillati</taxon>
        <taxon>Bacillota</taxon>
        <taxon>Bacilli</taxon>
        <taxon>Bacillales</taxon>
        <taxon>Paenibacillaceae</taxon>
        <taxon>Paenibacillus</taxon>
    </lineage>
</organism>